<organism evidence="4 5">
    <name type="scientific">Stecheria intestinalis</name>
    <dbReference type="NCBI Taxonomy" id="2606630"/>
    <lineage>
        <taxon>Bacteria</taxon>
        <taxon>Bacillati</taxon>
        <taxon>Bacillota</taxon>
        <taxon>Erysipelotrichia</taxon>
        <taxon>Erysipelotrichales</taxon>
        <taxon>Erysipelotrichaceae</taxon>
        <taxon>Stecheria</taxon>
    </lineage>
</organism>
<keyword evidence="5" id="KW-1185">Reference proteome</keyword>
<feature type="domain" description="DAHP synthase ferredoxin-like" evidence="3">
    <location>
        <begin position="1"/>
        <end position="66"/>
    </location>
</feature>
<name>A0A7X2TFY5_9FIRM</name>
<dbReference type="Gene3D" id="3.20.20.70">
    <property type="entry name" value="Aldolase class I"/>
    <property type="match status" value="1"/>
</dbReference>
<evidence type="ECO:0000259" key="2">
    <source>
        <dbReference type="Pfam" id="PF00793"/>
    </source>
</evidence>
<dbReference type="PANTHER" id="PTHR43018">
    <property type="entry name" value="PHOSPHO-2-DEHYDRO-3-DEOXYHEPTONATE ALDOLASE"/>
    <property type="match status" value="1"/>
</dbReference>
<dbReference type="InterPro" id="IPR006218">
    <property type="entry name" value="DAHP1/KDSA"/>
</dbReference>
<comment type="caution">
    <text evidence="4">The sequence shown here is derived from an EMBL/GenBank/DDBJ whole genome shotgun (WGS) entry which is preliminary data.</text>
</comment>
<reference evidence="4 5" key="1">
    <citation type="submission" date="2019-08" db="EMBL/GenBank/DDBJ databases">
        <title>In-depth cultivation of the pig gut microbiome towards novel bacterial diversity and tailored functional studies.</title>
        <authorList>
            <person name="Wylensek D."/>
            <person name="Hitch T.C.A."/>
            <person name="Clavel T."/>
        </authorList>
    </citation>
    <scope>NUCLEOTIDE SEQUENCE [LARGE SCALE GENOMIC DNA]</scope>
    <source>
        <strain evidence="4 5">Oil+RF-744-GAM-WT-6</strain>
    </source>
</reference>
<evidence type="ECO:0000256" key="1">
    <source>
        <dbReference type="ARBA" id="ARBA00022679"/>
    </source>
</evidence>
<dbReference type="Gene3D" id="3.30.70.1140">
    <property type="entry name" value="Phospho-2-dehydro-3-deoxyheptonate aldolase, domain 1"/>
    <property type="match status" value="1"/>
</dbReference>
<dbReference type="EC" id="2.5.1.54" evidence="4"/>
<dbReference type="InterPro" id="IPR013785">
    <property type="entry name" value="Aldolase_TIM"/>
</dbReference>
<dbReference type="NCBIfam" id="NF009239">
    <property type="entry name" value="PRK12595.1"/>
    <property type="match status" value="1"/>
</dbReference>
<dbReference type="InterPro" id="IPR052899">
    <property type="entry name" value="Class-I_DAHP_synthase"/>
</dbReference>
<proteinExistence type="predicted"/>
<dbReference type="GO" id="GO:0016832">
    <property type="term" value="F:aldehyde-lyase activity"/>
    <property type="evidence" value="ECO:0007669"/>
    <property type="project" value="InterPro"/>
</dbReference>
<dbReference type="SUPFAM" id="SSF51569">
    <property type="entry name" value="Aldolase"/>
    <property type="match status" value="1"/>
</dbReference>
<sequence>MIITLKKNAPQGEIDKLHKQFEDRGLQVSIIQGENWNVWGLVGDTTRLDERLIQANEWVENVQRVQAPYKLANRMFHPQDTIVDLGHGIRIGNGQPIVLMAGPCAVEGKKEVEEIAEEVHEAGAKVLRGGAYKPRTSPYSFQGLGHEGILDLYEAGQKNGMPIVSEIMSADKLDEFVEYVDVLQIGARNMQNFDLLKAVGHTKKPVLLKRGMSATIEEWIMSAEYIMSSGNPNVIFCERGIRTYEKYTRNTMDLAVVPILRERTHLPIVIDPSHSSGDWKLIEPVSLAAIAAGCDGLIIECHNHPDQAMSDGAQSLKPEKFAHLVTSAKKVAEAVGRSIR</sequence>
<dbReference type="InterPro" id="IPR041071">
    <property type="entry name" value="DAHP_snth_FXD"/>
</dbReference>
<dbReference type="RefSeq" id="WP_154503231.1">
    <property type="nucleotide sequence ID" value="NZ_JAQXPC010000069.1"/>
</dbReference>
<dbReference type="PANTHER" id="PTHR43018:SF2">
    <property type="entry name" value="PHOSPHO-2-DEHYDRO-3-DEOXYHEPTONATE ALDOLASE"/>
    <property type="match status" value="1"/>
</dbReference>
<dbReference type="GO" id="GO:0003849">
    <property type="term" value="F:3-deoxy-7-phosphoheptulonate synthase activity"/>
    <property type="evidence" value="ECO:0007669"/>
    <property type="project" value="UniProtKB-EC"/>
</dbReference>
<evidence type="ECO:0000259" key="3">
    <source>
        <dbReference type="Pfam" id="PF18152"/>
    </source>
</evidence>
<dbReference type="Pfam" id="PF18152">
    <property type="entry name" value="DAHP_snth_FXD"/>
    <property type="match status" value="1"/>
</dbReference>
<feature type="domain" description="DAHP synthetase I/KDSA" evidence="2">
    <location>
        <begin position="81"/>
        <end position="333"/>
    </location>
</feature>
<dbReference type="EMBL" id="VUMN01000005">
    <property type="protein sequence ID" value="MSS57951.1"/>
    <property type="molecule type" value="Genomic_DNA"/>
</dbReference>
<dbReference type="Proteomes" id="UP000461880">
    <property type="component" value="Unassembled WGS sequence"/>
</dbReference>
<dbReference type="NCBIfam" id="TIGR01361">
    <property type="entry name" value="DAHP_synth_Bsub"/>
    <property type="match status" value="1"/>
</dbReference>
<protein>
    <submittedName>
        <fullName evidence="4">3-deoxy-7-phosphoheptulonate synthase</fullName>
        <ecNumber evidence="4">2.5.1.54</ecNumber>
    </submittedName>
</protein>
<evidence type="ECO:0000313" key="5">
    <source>
        <dbReference type="Proteomes" id="UP000461880"/>
    </source>
</evidence>
<dbReference type="InterPro" id="IPR006268">
    <property type="entry name" value="DAHP_syn_2"/>
</dbReference>
<dbReference type="NCBIfam" id="NF006421">
    <property type="entry name" value="PRK08673.1"/>
    <property type="match status" value="1"/>
</dbReference>
<dbReference type="GO" id="GO:0009073">
    <property type="term" value="P:aromatic amino acid family biosynthetic process"/>
    <property type="evidence" value="ECO:0007669"/>
    <property type="project" value="InterPro"/>
</dbReference>
<accession>A0A7X2TFY5</accession>
<dbReference type="AlphaFoldDB" id="A0A7X2TFY5"/>
<keyword evidence="1 4" id="KW-0808">Transferase</keyword>
<evidence type="ECO:0000313" key="4">
    <source>
        <dbReference type="EMBL" id="MSS57951.1"/>
    </source>
</evidence>
<dbReference type="Pfam" id="PF00793">
    <property type="entry name" value="DAHP_synth_1"/>
    <property type="match status" value="1"/>
</dbReference>
<gene>
    <name evidence="4" type="primary">aroF</name>
    <name evidence="4" type="ORF">FYJ51_03425</name>
</gene>